<keyword evidence="2" id="KW-0677">Repeat</keyword>
<accession>A0A9N9WQF1</accession>
<dbReference type="AlphaFoldDB" id="A0A9N9WQF1"/>
<dbReference type="SUPFAM" id="SSF52058">
    <property type="entry name" value="L domain-like"/>
    <property type="match status" value="1"/>
</dbReference>
<evidence type="ECO:0000256" key="3">
    <source>
        <dbReference type="SAM" id="SignalP"/>
    </source>
</evidence>
<sequence>MLIIRKIISVIAFIATCVTASNIVCEAPLQTTCIAIEIEKIESINETIEIVGSENGAQYYPAVTGFYAISKDLDMQYIPSNIFKIMPNLEYFYAYEVNLKQLPTDSFKRCSKLHQISLAKNSIETLGQGFAIGCSNAYLLDLSYNQITELTAASFKGLTSLTTLTINFNFIEVIGKGTFDTMPVLTLISMSMNKISTVHPNAFMKLSNLGSLVLNDNRIKVIKSGWFANKNFLATVNLQSNEISAIEPNFLTEWTSSNLNTTKSFNYELNLMGNNCIKTNMKEISDKTTKYYENSLYKCFEEYENNYFFKNFP</sequence>
<dbReference type="Gene3D" id="3.80.10.10">
    <property type="entry name" value="Ribonuclease Inhibitor"/>
    <property type="match status" value="2"/>
</dbReference>
<evidence type="ECO:0000313" key="4">
    <source>
        <dbReference type="EMBL" id="CAG9801815.1"/>
    </source>
</evidence>
<reference evidence="4" key="1">
    <citation type="submission" date="2022-01" db="EMBL/GenBank/DDBJ databases">
        <authorList>
            <person name="King R."/>
        </authorList>
    </citation>
    <scope>NUCLEOTIDE SEQUENCE</scope>
</reference>
<keyword evidence="3" id="KW-0732">Signal</keyword>
<keyword evidence="1" id="KW-0433">Leucine-rich repeat</keyword>
<dbReference type="InterPro" id="IPR001611">
    <property type="entry name" value="Leu-rich_rpt"/>
</dbReference>
<proteinExistence type="predicted"/>
<dbReference type="EMBL" id="OU895878">
    <property type="protein sequence ID" value="CAG9801815.1"/>
    <property type="molecule type" value="Genomic_DNA"/>
</dbReference>
<dbReference type="PANTHER" id="PTHR24366">
    <property type="entry name" value="IG(IMMUNOGLOBULIN) AND LRR(LEUCINE RICH REPEAT) DOMAINS"/>
    <property type="match status" value="1"/>
</dbReference>
<evidence type="ECO:0000256" key="1">
    <source>
        <dbReference type="ARBA" id="ARBA00022614"/>
    </source>
</evidence>
<feature type="signal peptide" evidence="3">
    <location>
        <begin position="1"/>
        <end position="20"/>
    </location>
</feature>
<keyword evidence="5" id="KW-1185">Reference proteome</keyword>
<dbReference type="SMART" id="SM00369">
    <property type="entry name" value="LRR_TYP"/>
    <property type="match status" value="5"/>
</dbReference>
<dbReference type="PANTHER" id="PTHR24366:SF96">
    <property type="entry name" value="LEUCINE RICH REPEAT CONTAINING 53"/>
    <property type="match status" value="1"/>
</dbReference>
<organism evidence="4 5">
    <name type="scientific">Chironomus riparius</name>
    <dbReference type="NCBI Taxonomy" id="315576"/>
    <lineage>
        <taxon>Eukaryota</taxon>
        <taxon>Metazoa</taxon>
        <taxon>Ecdysozoa</taxon>
        <taxon>Arthropoda</taxon>
        <taxon>Hexapoda</taxon>
        <taxon>Insecta</taxon>
        <taxon>Pterygota</taxon>
        <taxon>Neoptera</taxon>
        <taxon>Endopterygota</taxon>
        <taxon>Diptera</taxon>
        <taxon>Nematocera</taxon>
        <taxon>Chironomoidea</taxon>
        <taxon>Chironomidae</taxon>
        <taxon>Chironominae</taxon>
        <taxon>Chironomus</taxon>
    </lineage>
</organism>
<gene>
    <name evidence="4" type="ORF">CHIRRI_LOCUS4736</name>
</gene>
<feature type="chain" id="PRO_5040298975" evidence="3">
    <location>
        <begin position="21"/>
        <end position="313"/>
    </location>
</feature>
<dbReference type="Proteomes" id="UP001153620">
    <property type="component" value="Chromosome 2"/>
</dbReference>
<evidence type="ECO:0000256" key="2">
    <source>
        <dbReference type="ARBA" id="ARBA00022737"/>
    </source>
</evidence>
<dbReference type="Pfam" id="PF13855">
    <property type="entry name" value="LRR_8"/>
    <property type="match status" value="1"/>
</dbReference>
<dbReference type="InterPro" id="IPR032675">
    <property type="entry name" value="LRR_dom_sf"/>
</dbReference>
<protein>
    <submittedName>
        <fullName evidence="4">Uncharacterized protein</fullName>
    </submittedName>
</protein>
<dbReference type="OrthoDB" id="6022531at2759"/>
<evidence type="ECO:0000313" key="5">
    <source>
        <dbReference type="Proteomes" id="UP001153620"/>
    </source>
</evidence>
<name>A0A9N9WQF1_9DIPT</name>
<dbReference type="InterPro" id="IPR003591">
    <property type="entry name" value="Leu-rich_rpt_typical-subtyp"/>
</dbReference>
<reference evidence="4" key="2">
    <citation type="submission" date="2022-10" db="EMBL/GenBank/DDBJ databases">
        <authorList>
            <consortium name="ENA_rothamsted_submissions"/>
            <consortium name="culmorum"/>
            <person name="King R."/>
        </authorList>
    </citation>
    <scope>NUCLEOTIDE SEQUENCE</scope>
</reference>